<organism evidence="3 4">
    <name type="scientific">Chondromyces apiculatus DSM 436</name>
    <dbReference type="NCBI Taxonomy" id="1192034"/>
    <lineage>
        <taxon>Bacteria</taxon>
        <taxon>Pseudomonadati</taxon>
        <taxon>Myxococcota</taxon>
        <taxon>Polyangia</taxon>
        <taxon>Polyangiales</taxon>
        <taxon>Polyangiaceae</taxon>
        <taxon>Chondromyces</taxon>
    </lineage>
</organism>
<dbReference type="InterPro" id="IPR012347">
    <property type="entry name" value="Ferritin-like"/>
</dbReference>
<dbReference type="EMBL" id="ASRX01000040">
    <property type="protein sequence ID" value="EYF03987.1"/>
    <property type="molecule type" value="Genomic_DNA"/>
</dbReference>
<evidence type="ECO:0000256" key="1">
    <source>
        <dbReference type="SAM" id="MobiDB-lite"/>
    </source>
</evidence>
<dbReference type="PANTHER" id="PTHR38593:SF1">
    <property type="entry name" value="BLR2558 PROTEIN"/>
    <property type="match status" value="1"/>
</dbReference>
<dbReference type="Pfam" id="PF13628">
    <property type="entry name" value="DUF4142"/>
    <property type="match status" value="1"/>
</dbReference>
<dbReference type="Proteomes" id="UP000019678">
    <property type="component" value="Unassembled WGS sequence"/>
</dbReference>
<reference evidence="3 4" key="1">
    <citation type="submission" date="2013-05" db="EMBL/GenBank/DDBJ databases">
        <title>Genome assembly of Chondromyces apiculatus DSM 436.</title>
        <authorList>
            <person name="Sharma G."/>
            <person name="Khatri I."/>
            <person name="Kaur C."/>
            <person name="Mayilraj S."/>
            <person name="Subramanian S."/>
        </authorList>
    </citation>
    <scope>NUCLEOTIDE SEQUENCE [LARGE SCALE GENOMIC DNA]</scope>
    <source>
        <strain evidence="3 4">DSM 436</strain>
    </source>
</reference>
<comment type="caution">
    <text evidence="3">The sequence shown here is derived from an EMBL/GenBank/DDBJ whole genome shotgun (WGS) entry which is preliminary data.</text>
</comment>
<proteinExistence type="predicted"/>
<evidence type="ECO:0000313" key="3">
    <source>
        <dbReference type="EMBL" id="EYF03987.1"/>
    </source>
</evidence>
<name>A0A017T4R0_9BACT</name>
<evidence type="ECO:0000259" key="2">
    <source>
        <dbReference type="Pfam" id="PF13628"/>
    </source>
</evidence>
<dbReference type="InterPro" id="IPR025419">
    <property type="entry name" value="DUF4142"/>
</dbReference>
<dbReference type="STRING" id="1192034.CAP_5088"/>
<dbReference type="Gene3D" id="1.20.1260.10">
    <property type="match status" value="1"/>
</dbReference>
<sequence>MVPGGVMDTEAGATDRLMAAIATATQTDVAKAYLAIARSPSPDVRAFAWTLIDHQRRALTKIAELSREKKLGVQSVGHEDAQVRALAETGDEEIKRFRGLSGRSFDEAYLTNQLSTAVLIERYGVEGQRVSRDPDLDNFFSDIMAQAQLHRESAQQIFPLACRGMQNIPMVQLRPDGETPSAPPQEAIPAVASPDPAIRSAQPGGGSSMQIGTGQSGRDEKGGLENNQRQPYP</sequence>
<keyword evidence="4" id="KW-1185">Reference proteome</keyword>
<evidence type="ECO:0000313" key="4">
    <source>
        <dbReference type="Proteomes" id="UP000019678"/>
    </source>
</evidence>
<gene>
    <name evidence="3" type="ORF">CAP_5088</name>
</gene>
<feature type="region of interest" description="Disordered" evidence="1">
    <location>
        <begin position="171"/>
        <end position="233"/>
    </location>
</feature>
<feature type="domain" description="DUF4142" evidence="2">
    <location>
        <begin position="14"/>
        <end position="157"/>
    </location>
</feature>
<dbReference type="PANTHER" id="PTHR38593">
    <property type="entry name" value="BLR2558 PROTEIN"/>
    <property type="match status" value="1"/>
</dbReference>
<dbReference type="AlphaFoldDB" id="A0A017T4R0"/>
<protein>
    <recommendedName>
        <fullName evidence="2">DUF4142 domain-containing protein</fullName>
    </recommendedName>
</protein>
<accession>A0A017T4R0</accession>